<evidence type="ECO:0000256" key="1">
    <source>
        <dbReference type="SAM" id="SignalP"/>
    </source>
</evidence>
<sequence length="161" mass="17556">MKKLFVSCMIAFMAICSVGAQEVYIGGGFTVGSEDSEFVFQISPEVGCHLTDQWAVGGEIGYTHYDDYNRFQFAPYARYTFYKTGIVGLFVDGTIGIAAGDGDTGFRLGLRPGLSLKATEHISFVTKVGFLGYSDSYNGTSDFGGVNFDTENISIGFHYNF</sequence>
<feature type="signal peptide" evidence="1">
    <location>
        <begin position="1"/>
        <end position="20"/>
    </location>
</feature>
<dbReference type="Proteomes" id="UP000482671">
    <property type="component" value="Unassembled WGS sequence"/>
</dbReference>
<dbReference type="SUPFAM" id="SSF56925">
    <property type="entry name" value="OMPA-like"/>
    <property type="match status" value="1"/>
</dbReference>
<name>A0A351E1L8_9BACT</name>
<evidence type="ECO:0000313" key="5">
    <source>
        <dbReference type="Proteomes" id="UP000482671"/>
    </source>
</evidence>
<feature type="chain" id="PRO_5042356027" evidence="1">
    <location>
        <begin position="21"/>
        <end position="161"/>
    </location>
</feature>
<evidence type="ECO:0000313" key="2">
    <source>
        <dbReference type="EMBL" id="MTU28331.1"/>
    </source>
</evidence>
<gene>
    <name evidence="2" type="ORF">GMD66_03650</name>
    <name evidence="3" type="ORF">GME02_07040</name>
</gene>
<dbReference type="RefSeq" id="WP_005634062.1">
    <property type="nucleotide sequence ID" value="NZ_BAABYG010000001.1"/>
</dbReference>
<accession>A0A351E1L8</accession>
<dbReference type="InterPro" id="IPR011250">
    <property type="entry name" value="OMP/PagP_B-barrel"/>
</dbReference>
<dbReference type="EMBL" id="WNCR01000001">
    <property type="protein sequence ID" value="MTU28331.1"/>
    <property type="molecule type" value="Genomic_DNA"/>
</dbReference>
<protein>
    <submittedName>
        <fullName evidence="3">Outer membrane beta-barrel protein</fullName>
    </submittedName>
</protein>
<dbReference type="GeneID" id="49204285"/>
<evidence type="ECO:0000313" key="3">
    <source>
        <dbReference type="EMBL" id="MTV01428.1"/>
    </source>
</evidence>
<proteinExistence type="predicted"/>
<dbReference type="STRING" id="46503.ERS852463_00995"/>
<evidence type="ECO:0000313" key="4">
    <source>
        <dbReference type="Proteomes" id="UP000437446"/>
    </source>
</evidence>
<comment type="caution">
    <text evidence="3">The sequence shown here is derived from an EMBL/GenBank/DDBJ whole genome shotgun (WGS) entry which is preliminary data.</text>
</comment>
<dbReference type="EMBL" id="WNDD01000006">
    <property type="protein sequence ID" value="MTV01428.1"/>
    <property type="molecule type" value="Genomic_DNA"/>
</dbReference>
<reference evidence="4 5" key="1">
    <citation type="journal article" date="2019" name="Nat. Med.">
        <title>A library of human gut bacterial isolates paired with longitudinal multiomics data enables mechanistic microbiome research.</title>
        <authorList>
            <person name="Poyet M."/>
            <person name="Groussin M."/>
            <person name="Gibbons S.M."/>
            <person name="Avila-Pacheco J."/>
            <person name="Jiang X."/>
            <person name="Kearney S.M."/>
            <person name="Perrotta A.R."/>
            <person name="Berdy B."/>
            <person name="Zhao S."/>
            <person name="Lieberman T.D."/>
            <person name="Swanson P.K."/>
            <person name="Smith M."/>
            <person name="Roesemann S."/>
            <person name="Alexander J.E."/>
            <person name="Rich S.A."/>
            <person name="Livny J."/>
            <person name="Vlamakis H."/>
            <person name="Clish C."/>
            <person name="Bullock K."/>
            <person name="Deik A."/>
            <person name="Scott J."/>
            <person name="Pierce K.A."/>
            <person name="Xavier R.J."/>
            <person name="Alm E.J."/>
        </authorList>
    </citation>
    <scope>NUCLEOTIDE SEQUENCE [LARGE SCALE GENOMIC DNA]</scope>
    <source>
        <strain evidence="3 5">BIOML-A11</strain>
        <strain evidence="2 4">BIOML-A25</strain>
    </source>
</reference>
<keyword evidence="1" id="KW-0732">Signal</keyword>
<dbReference type="Proteomes" id="UP000437446">
    <property type="component" value="Unassembled WGS sequence"/>
</dbReference>
<dbReference type="OrthoDB" id="1082240at2"/>
<organism evidence="3 5">
    <name type="scientific">Parabacteroides merdae</name>
    <dbReference type="NCBI Taxonomy" id="46503"/>
    <lineage>
        <taxon>Bacteria</taxon>
        <taxon>Pseudomonadati</taxon>
        <taxon>Bacteroidota</taxon>
        <taxon>Bacteroidia</taxon>
        <taxon>Bacteroidales</taxon>
        <taxon>Tannerellaceae</taxon>
        <taxon>Parabacteroides</taxon>
    </lineage>
</organism>
<dbReference type="AlphaFoldDB" id="A0A351E1L8"/>